<dbReference type="InterPro" id="IPR011992">
    <property type="entry name" value="EF-hand-dom_pair"/>
</dbReference>
<reference evidence="11" key="1">
    <citation type="submission" date="2023-03" db="EMBL/GenBank/DDBJ databases">
        <title>Massive genome expansion in bonnet fungi (Mycena s.s.) driven by repeated elements and novel gene families across ecological guilds.</title>
        <authorList>
            <consortium name="Lawrence Berkeley National Laboratory"/>
            <person name="Harder C.B."/>
            <person name="Miyauchi S."/>
            <person name="Viragh M."/>
            <person name="Kuo A."/>
            <person name="Thoen E."/>
            <person name="Andreopoulos B."/>
            <person name="Lu D."/>
            <person name="Skrede I."/>
            <person name="Drula E."/>
            <person name="Henrissat B."/>
            <person name="Morin E."/>
            <person name="Kohler A."/>
            <person name="Barry K."/>
            <person name="LaButti K."/>
            <person name="Morin E."/>
            <person name="Salamov A."/>
            <person name="Lipzen A."/>
            <person name="Mereny Z."/>
            <person name="Hegedus B."/>
            <person name="Baldrian P."/>
            <person name="Stursova M."/>
            <person name="Weitz H."/>
            <person name="Taylor A."/>
            <person name="Grigoriev I.V."/>
            <person name="Nagy L.G."/>
            <person name="Martin F."/>
            <person name="Kauserud H."/>
        </authorList>
    </citation>
    <scope>NUCLEOTIDE SEQUENCE</scope>
    <source>
        <strain evidence="11">CBHHK002</strain>
    </source>
</reference>
<protein>
    <submittedName>
        <fullName evidence="11">Pyridine nucleotide-disulfide oxidoreductase-domain-containing protein</fullName>
    </submittedName>
</protein>
<dbReference type="GO" id="GO:0005743">
    <property type="term" value="C:mitochondrial inner membrane"/>
    <property type="evidence" value="ECO:0007669"/>
    <property type="project" value="UniProtKB-SubCell"/>
</dbReference>
<evidence type="ECO:0000256" key="1">
    <source>
        <dbReference type="ARBA" id="ARBA00004137"/>
    </source>
</evidence>
<evidence type="ECO:0000256" key="3">
    <source>
        <dbReference type="ARBA" id="ARBA00022630"/>
    </source>
</evidence>
<dbReference type="SMART" id="SM00054">
    <property type="entry name" value="EFh"/>
    <property type="match status" value="2"/>
</dbReference>
<dbReference type="InterPro" id="IPR023753">
    <property type="entry name" value="FAD/NAD-binding_dom"/>
</dbReference>
<dbReference type="SUPFAM" id="SSF47473">
    <property type="entry name" value="EF-hand"/>
    <property type="match status" value="1"/>
</dbReference>
<dbReference type="InterPro" id="IPR054585">
    <property type="entry name" value="NDH2-like_C"/>
</dbReference>
<keyword evidence="3" id="KW-0285">Flavoprotein</keyword>
<dbReference type="SUPFAM" id="SSF51905">
    <property type="entry name" value="FAD/NAD(P)-binding domain"/>
    <property type="match status" value="2"/>
</dbReference>
<evidence type="ECO:0000256" key="7">
    <source>
        <dbReference type="ARBA" id="ARBA00023002"/>
    </source>
</evidence>
<dbReference type="AlphaFoldDB" id="A0AAD6ZWP9"/>
<dbReference type="GO" id="GO:0003954">
    <property type="term" value="F:NADH dehydrogenase activity"/>
    <property type="evidence" value="ECO:0007669"/>
    <property type="project" value="InterPro"/>
</dbReference>
<keyword evidence="9" id="KW-0812">Transmembrane</keyword>
<comment type="subcellular location">
    <subcellularLocation>
        <location evidence="1">Mitochondrion inner membrane</location>
        <topology evidence="1">Peripheral membrane protein</topology>
        <orientation evidence="1">Intermembrane side</orientation>
    </subcellularLocation>
</comment>
<evidence type="ECO:0000256" key="2">
    <source>
        <dbReference type="ARBA" id="ARBA00005272"/>
    </source>
</evidence>
<keyword evidence="12" id="KW-1185">Reference proteome</keyword>
<keyword evidence="9" id="KW-0472">Membrane</keyword>
<dbReference type="InterPro" id="IPR045024">
    <property type="entry name" value="NDH-2"/>
</dbReference>
<evidence type="ECO:0000256" key="4">
    <source>
        <dbReference type="ARBA" id="ARBA00022827"/>
    </source>
</evidence>
<evidence type="ECO:0000256" key="8">
    <source>
        <dbReference type="ARBA" id="ARBA00023027"/>
    </source>
</evidence>
<dbReference type="Gene3D" id="3.50.50.100">
    <property type="match status" value="2"/>
</dbReference>
<comment type="caution">
    <text evidence="11">The sequence shown here is derived from an EMBL/GenBank/DDBJ whole genome shotgun (WGS) entry which is preliminary data.</text>
</comment>
<proteinExistence type="inferred from homology"/>
<dbReference type="InterPro" id="IPR036188">
    <property type="entry name" value="FAD/NAD-bd_sf"/>
</dbReference>
<dbReference type="PANTHER" id="PTHR43706:SF50">
    <property type="entry name" value="NADH DEHYDROGENASE (UBIQUINONE)-RELATED"/>
    <property type="match status" value="1"/>
</dbReference>
<keyword evidence="5" id="KW-0106">Calcium</keyword>
<dbReference type="PROSITE" id="PS00018">
    <property type="entry name" value="EF_HAND_1"/>
    <property type="match status" value="2"/>
</dbReference>
<feature type="domain" description="EF-hand" evidence="10">
    <location>
        <begin position="487"/>
        <end position="522"/>
    </location>
</feature>
<dbReference type="PANTHER" id="PTHR43706">
    <property type="entry name" value="NADH DEHYDROGENASE"/>
    <property type="match status" value="1"/>
</dbReference>
<evidence type="ECO:0000256" key="5">
    <source>
        <dbReference type="ARBA" id="ARBA00022837"/>
    </source>
</evidence>
<keyword evidence="7" id="KW-0560">Oxidoreductase</keyword>
<organism evidence="11 12">
    <name type="scientific">Mycena albidolilacea</name>
    <dbReference type="NCBI Taxonomy" id="1033008"/>
    <lineage>
        <taxon>Eukaryota</taxon>
        <taxon>Fungi</taxon>
        <taxon>Dikarya</taxon>
        <taxon>Basidiomycota</taxon>
        <taxon>Agaricomycotina</taxon>
        <taxon>Agaricomycetes</taxon>
        <taxon>Agaricomycetidae</taxon>
        <taxon>Agaricales</taxon>
        <taxon>Marasmiineae</taxon>
        <taxon>Mycenaceae</taxon>
        <taxon>Mycena</taxon>
    </lineage>
</organism>
<evidence type="ECO:0000313" key="11">
    <source>
        <dbReference type="EMBL" id="KAJ7343156.1"/>
    </source>
</evidence>
<comment type="similarity">
    <text evidence="2">Belongs to the NADH dehydrogenase family.</text>
</comment>
<evidence type="ECO:0000313" key="12">
    <source>
        <dbReference type="Proteomes" id="UP001218218"/>
    </source>
</evidence>
<keyword evidence="4" id="KW-0274">FAD</keyword>
<evidence type="ECO:0000259" key="10">
    <source>
        <dbReference type="PROSITE" id="PS50222"/>
    </source>
</evidence>
<keyword evidence="8" id="KW-0520">NAD</keyword>
<dbReference type="CDD" id="cd00051">
    <property type="entry name" value="EFh"/>
    <property type="match status" value="1"/>
</dbReference>
<dbReference type="EMBL" id="JARIHO010000023">
    <property type="protein sequence ID" value="KAJ7343156.1"/>
    <property type="molecule type" value="Genomic_DNA"/>
</dbReference>
<sequence>MLAPLRARRPLECTLRSPRRTFASTPRRFDPKPATRPSLLGRTFTAARYTGYFCLSSVVGVLAIGAGFFVHDAFTYNEKHVERVPVSPLALHPETGGPKNLPIVRVGVSDEEDEEHKKLASKPRLVIVGGGWGAMATLQNLYPGDYHITVVSGETFTTFTPLLPSAAVGTVQVRSLIEPIRKIIARLRGYFVQGKAIDLVMGERLLEVETTSADGKTANFYIPYDKLVIAVGSSSSTHGVPGLEHCFQLKTIADAQKIRRRIMDNFETACLPTTSPEERKRLLSFVVCGGGPTGVETAAEIYDFCQEDLMNYYPKICREEVSIHVIQSREHILNTYSEAISNYAESKFERDGVDLITSARVGAVTPSHVLYTVKNAQGESEQHSIPSNFVLWSTGIAMNPFAERVTSLLPNQVHKKAIEVDAHLRVRGAPLGTVYAVGDCSTIETSIVSHLLDLVQEADRDGNGKIDYGEWEIMVPRIKQRIPMAADHLSEVKQLFDLYDSDADNSLSLNELTMLLIEIGSKITSLPATAQVAAQQGKYIGKKLHKLARQKDVLEANALATDAGTADELVAKPFKYLHLGSLAYIGNAAVFDLGGHSFMGGLVAMYAWRSIYWNEQVSLRTRALLMIDWVIRGVWGRDLSRL</sequence>
<keyword evidence="9" id="KW-1133">Transmembrane helix</keyword>
<feature type="transmembrane region" description="Helical" evidence="9">
    <location>
        <begin position="49"/>
        <end position="70"/>
    </location>
</feature>
<evidence type="ECO:0000256" key="6">
    <source>
        <dbReference type="ARBA" id="ARBA00022946"/>
    </source>
</evidence>
<dbReference type="Proteomes" id="UP001218218">
    <property type="component" value="Unassembled WGS sequence"/>
</dbReference>
<dbReference type="Pfam" id="PF07992">
    <property type="entry name" value="Pyr_redox_2"/>
    <property type="match status" value="1"/>
</dbReference>
<dbReference type="InterPro" id="IPR002048">
    <property type="entry name" value="EF_hand_dom"/>
</dbReference>
<dbReference type="InterPro" id="IPR018247">
    <property type="entry name" value="EF_Hand_1_Ca_BS"/>
</dbReference>
<feature type="domain" description="EF-hand" evidence="10">
    <location>
        <begin position="446"/>
        <end position="481"/>
    </location>
</feature>
<dbReference type="GO" id="GO:0005509">
    <property type="term" value="F:calcium ion binding"/>
    <property type="evidence" value="ECO:0007669"/>
    <property type="project" value="InterPro"/>
</dbReference>
<dbReference type="PROSITE" id="PS50222">
    <property type="entry name" value="EF_HAND_2"/>
    <property type="match status" value="2"/>
</dbReference>
<accession>A0AAD6ZWP9</accession>
<name>A0AAD6ZWP9_9AGAR</name>
<gene>
    <name evidence="11" type="ORF">DFH08DRAFT_219468</name>
</gene>
<dbReference type="Pfam" id="PF22366">
    <property type="entry name" value="NDH2_C"/>
    <property type="match status" value="1"/>
</dbReference>
<evidence type="ECO:0000256" key="9">
    <source>
        <dbReference type="SAM" id="Phobius"/>
    </source>
</evidence>
<keyword evidence="6" id="KW-0809">Transit peptide</keyword>